<dbReference type="InterPro" id="IPR027417">
    <property type="entry name" value="P-loop_NTPase"/>
</dbReference>
<keyword evidence="3 8" id="KW-0067">ATP-binding</keyword>
<dbReference type="GO" id="GO:0034605">
    <property type="term" value="P:cellular response to heat"/>
    <property type="evidence" value="ECO:0007669"/>
    <property type="project" value="TreeGrafter"/>
</dbReference>
<dbReference type="InterPro" id="IPR028299">
    <property type="entry name" value="ClpA/B_CS2"/>
</dbReference>
<dbReference type="CDD" id="cd00009">
    <property type="entry name" value="AAA"/>
    <property type="match status" value="1"/>
</dbReference>
<dbReference type="Gene3D" id="1.10.8.60">
    <property type="match status" value="1"/>
</dbReference>
<dbReference type="Pfam" id="PF07724">
    <property type="entry name" value="AAA_2"/>
    <property type="match status" value="1"/>
</dbReference>
<organism evidence="8">
    <name type="scientific">Poterioochromonas malhamensis</name>
    <dbReference type="NCBI Taxonomy" id="88167"/>
    <lineage>
        <taxon>Eukaryota</taxon>
        <taxon>Sar</taxon>
        <taxon>Stramenopiles</taxon>
        <taxon>Ochrophyta</taxon>
        <taxon>Synurophyceae</taxon>
        <taxon>Ochromonadales</taxon>
        <taxon>Ochromonadaceae</taxon>
        <taxon>Poterioochromonas</taxon>
    </lineage>
</organism>
<keyword evidence="8" id="KW-0378">Hydrolase</keyword>
<keyword evidence="8" id="KW-0645">Protease</keyword>
<dbReference type="Pfam" id="PF00004">
    <property type="entry name" value="AAA"/>
    <property type="match status" value="1"/>
</dbReference>
<dbReference type="PANTHER" id="PTHR11638">
    <property type="entry name" value="ATP-DEPENDENT CLP PROTEASE"/>
    <property type="match status" value="1"/>
</dbReference>
<evidence type="ECO:0000259" key="6">
    <source>
        <dbReference type="SMART" id="SM00382"/>
    </source>
</evidence>
<reference evidence="8" key="1">
    <citation type="submission" date="2020-10" db="EMBL/GenBank/DDBJ databases">
        <title>Complete chloroplast genome of the Synurophyceae Poterioochromonas malhamensis (Pringsheim) R.A.Andersen 2017 from Van Lake in Eastern Anatolia.</title>
        <authorList>
            <person name="Gastineau R."/>
            <person name="Yilmaz E."/>
            <person name="Solak C.N."/>
            <person name="Lemieux C."/>
            <person name="Turmel M."/>
            <person name="Witkowski A."/>
        </authorList>
    </citation>
    <scope>NUCLEOTIDE SEQUENCE</scope>
    <source>
        <strain evidence="8">SZCZR2049</strain>
    </source>
</reference>
<evidence type="ECO:0000259" key="7">
    <source>
        <dbReference type="SMART" id="SM01086"/>
    </source>
</evidence>
<evidence type="ECO:0000256" key="1">
    <source>
        <dbReference type="ARBA" id="ARBA00022737"/>
    </source>
</evidence>
<keyword evidence="8" id="KW-0934">Plastid</keyword>
<feature type="domain" description="AAA+ ATPase" evidence="6">
    <location>
        <begin position="61"/>
        <end position="204"/>
    </location>
</feature>
<dbReference type="GO" id="GO:0008233">
    <property type="term" value="F:peptidase activity"/>
    <property type="evidence" value="ECO:0007669"/>
    <property type="project" value="UniProtKB-KW"/>
</dbReference>
<keyword evidence="2" id="KW-0547">Nucleotide-binding</keyword>
<dbReference type="InterPro" id="IPR019489">
    <property type="entry name" value="Clp_ATPase_C"/>
</dbReference>
<dbReference type="Pfam" id="PF10431">
    <property type="entry name" value="ClpB_D2-small"/>
    <property type="match status" value="1"/>
</dbReference>
<evidence type="ECO:0000256" key="2">
    <source>
        <dbReference type="ARBA" id="ARBA00022741"/>
    </source>
</evidence>
<geneLocation type="plastid" evidence="8"/>
<evidence type="ECO:0000256" key="4">
    <source>
        <dbReference type="ARBA" id="ARBA00023186"/>
    </source>
</evidence>
<dbReference type="GO" id="GO:0006508">
    <property type="term" value="P:proteolysis"/>
    <property type="evidence" value="ECO:0007669"/>
    <property type="project" value="UniProtKB-KW"/>
</dbReference>
<dbReference type="PROSITE" id="PS00871">
    <property type="entry name" value="CLPAB_2"/>
    <property type="match status" value="1"/>
</dbReference>
<dbReference type="SMART" id="SM00382">
    <property type="entry name" value="AAA"/>
    <property type="match status" value="2"/>
</dbReference>
<dbReference type="InterPro" id="IPR050130">
    <property type="entry name" value="ClpA_ClpB"/>
</dbReference>
<feature type="coiled-coil region" evidence="5">
    <location>
        <begin position="1080"/>
        <end position="1107"/>
    </location>
</feature>
<feature type="domain" description="Clp ATPase C-terminal" evidence="7">
    <location>
        <begin position="1259"/>
        <end position="1345"/>
    </location>
</feature>
<name>A0A7T6Y7N5_9STRA</name>
<dbReference type="PRINTS" id="PR00300">
    <property type="entry name" value="CLPPROTEASEA"/>
</dbReference>
<dbReference type="CDD" id="cd19499">
    <property type="entry name" value="RecA-like_ClpB_Hsp104-like"/>
    <property type="match status" value="1"/>
</dbReference>
<evidence type="ECO:0000256" key="5">
    <source>
        <dbReference type="SAM" id="Coils"/>
    </source>
</evidence>
<dbReference type="GO" id="GO:0005737">
    <property type="term" value="C:cytoplasm"/>
    <property type="evidence" value="ECO:0007669"/>
    <property type="project" value="TreeGrafter"/>
</dbReference>
<dbReference type="Gene3D" id="3.40.50.300">
    <property type="entry name" value="P-loop containing nucleotide triphosphate hydrolases"/>
    <property type="match status" value="3"/>
</dbReference>
<dbReference type="InterPro" id="IPR001270">
    <property type="entry name" value="ClpA/B"/>
</dbReference>
<dbReference type="GeneID" id="67133008"/>
<dbReference type="FunFam" id="3.40.50.300:FF:000025">
    <property type="entry name" value="ATP-dependent Clp protease subunit"/>
    <property type="match status" value="1"/>
</dbReference>
<keyword evidence="1" id="KW-0677">Repeat</keyword>
<sequence>MITATFLTYDFLEDTKDQNPQDYLSQYGTNFTELSKRGLLEQCFSRENDLYQIMEILLRKQKNNPVLVGEPGVGKTALVELFAERIANNDVPFIFQGCDILGIDIAKMLAGAKYRGEFELRLIQLLEQILEENGVIVFFDEIHILKTSGTAEGALDAGNLLKPILSRPGFRCLGATTPKEYKKIEEDAALTRRFHPIIITESSKADTFEILNGLRATLEIYHNVYYTDLALIEAVNLSTKYIGDKALPDKAIDLLDRAGAREALYRSDINYASFFNAILFAGLKKLAVLKIKAFRRGDIATQFILSEIQNAYRNLQIRWSNNSELDKFNKKNEKIAKKEAFFQKLDTKIIDDDFDILTVEILPTNEGILSKTFFEKEKAEIALYESIFQNSSTSSDFFIKKFEIDKQKITLKKGFQNLFDDQSLFYLQLNFTKKLELNYNNNLFFNQFKHSLKNLNAIKEKEKNSYIFFKQKLLNTLISYSDSFSDFDTRSYHFEENYPNENSITDDSKNSSVFFNHLKRKKKKVFSDITKSTLTKIKVYKKSFQTEKKIKVSSEVESSHLNFLLELRKQKNHLFAKISNIIDSEILLDEIIKQVAIQKYSSADDNTLKLINNSILERVDDLLFSSNKPRFLLDTKEKEKNLSKQKTIENYKNLISEFLNFDEKKDASFKTIKKNTFKISFIEGSSTLSLYRAGLIFLYKEKCDLRNLVSSFDNYIQEFYLIKWNNYYSYFSKYLYNYAKNLTQFNKVFFHDSETNNKNYFINDIVLDFLEIDAEQYISFEQTLDENNRAKINSLTTLFKGLPPLLHKRYIDALNIDPLEDQEKIEIENIQPSTSLLKKEQENELIYNLLGFFSTEKGRNFLSNTNDPELMRIARKIGDYNLAALDYRIGAYEIQRLVTSLTGIPVESLTESEMQKLLNLENTLHKRVVGQNEAITALSKAIRRSRLGIQNPSRPIGSFLFCGPTGVGKTELSKALSEAIFGSEKEMIRFDMSEFMERFSVTRLIGSPPGYVGYEEGGQLSDAVRKKPYSLVLFDEIEKAHIEVLNILLQILEDGRLTDSQKRLVLFQNTIIIMTSNAAAKEIQLSLESIEKERKRKNEDKNEAIIEKPISKELDNSKKKSLNSSYLDPRLGRIDLIPTIINTNFVVDIRDNIKQTFSGSYTGQLFVNKLYKKFPELNDLNIAKGNDKLVTLSTKKNTSFNKKNNQINADEKIKGLQKKIAQKDVDQTDIKELVMNKLTKFFLPEFINRLDDIIIFESLTYEDILEIYDIMVEKLIKRVKKNKINLLIDPSVKGKLVNEGYSKAFGARPLRRLVTKYLEDTLSTTLLTSRIGDNSKQGCTIRISLNENDIITGQLIS</sequence>
<protein>
    <submittedName>
        <fullName evidence="8">ATP-binding subunit of clp protease</fullName>
    </submittedName>
</protein>
<evidence type="ECO:0000313" key="8">
    <source>
        <dbReference type="EMBL" id="QQK55048.1"/>
    </source>
</evidence>
<evidence type="ECO:0000256" key="3">
    <source>
        <dbReference type="ARBA" id="ARBA00022840"/>
    </source>
</evidence>
<dbReference type="InterPro" id="IPR003959">
    <property type="entry name" value="ATPase_AAA_core"/>
</dbReference>
<dbReference type="Pfam" id="PF17871">
    <property type="entry name" value="AAA_lid_9"/>
    <property type="match status" value="1"/>
</dbReference>
<keyword evidence="4" id="KW-0143">Chaperone</keyword>
<dbReference type="PANTHER" id="PTHR11638:SF18">
    <property type="entry name" value="HEAT SHOCK PROTEIN 104"/>
    <property type="match status" value="1"/>
</dbReference>
<dbReference type="SUPFAM" id="SSF52540">
    <property type="entry name" value="P-loop containing nucleoside triphosphate hydrolases"/>
    <property type="match status" value="2"/>
</dbReference>
<dbReference type="SMART" id="SM01086">
    <property type="entry name" value="ClpB_D2-small"/>
    <property type="match status" value="1"/>
</dbReference>
<dbReference type="InterPro" id="IPR041546">
    <property type="entry name" value="ClpA/ClpB_AAA_lid"/>
</dbReference>
<accession>A0A7T6Y7N5</accession>
<proteinExistence type="predicted"/>
<dbReference type="GO" id="GO:0005524">
    <property type="term" value="F:ATP binding"/>
    <property type="evidence" value="ECO:0007669"/>
    <property type="project" value="UniProtKB-KW"/>
</dbReference>
<feature type="domain" description="AAA+ ATPase" evidence="6">
    <location>
        <begin position="955"/>
        <end position="1103"/>
    </location>
</feature>
<dbReference type="RefSeq" id="YP_010139382.1">
    <property type="nucleotide sequence ID" value="NC_056910.1"/>
</dbReference>
<keyword evidence="5" id="KW-0175">Coiled coil</keyword>
<gene>
    <name evidence="8" type="primary">clpC</name>
</gene>
<dbReference type="GO" id="GO:0016887">
    <property type="term" value="F:ATP hydrolysis activity"/>
    <property type="evidence" value="ECO:0007669"/>
    <property type="project" value="InterPro"/>
</dbReference>
<dbReference type="EMBL" id="MW175522">
    <property type="protein sequence ID" value="QQK55048.1"/>
    <property type="molecule type" value="Genomic_DNA"/>
</dbReference>
<dbReference type="InterPro" id="IPR003593">
    <property type="entry name" value="AAA+_ATPase"/>
</dbReference>